<name>A0ABR6BUS6_9PSEU</name>
<feature type="transmembrane region" description="Helical" evidence="1">
    <location>
        <begin position="260"/>
        <end position="281"/>
    </location>
</feature>
<keyword evidence="4" id="KW-1185">Reference proteome</keyword>
<feature type="transmembrane region" description="Helical" evidence="1">
    <location>
        <begin position="224"/>
        <end position="248"/>
    </location>
</feature>
<evidence type="ECO:0000256" key="1">
    <source>
        <dbReference type="SAM" id="Phobius"/>
    </source>
</evidence>
<dbReference type="InterPro" id="IPR002656">
    <property type="entry name" value="Acyl_transf_3_dom"/>
</dbReference>
<dbReference type="Proteomes" id="UP000517916">
    <property type="component" value="Unassembled WGS sequence"/>
</dbReference>
<reference evidence="3 4" key="1">
    <citation type="submission" date="2020-08" db="EMBL/GenBank/DDBJ databases">
        <title>Genomic Encyclopedia of Archaeal and Bacterial Type Strains, Phase II (KMG-II): from individual species to whole genera.</title>
        <authorList>
            <person name="Goeker M."/>
        </authorList>
    </citation>
    <scope>NUCLEOTIDE SEQUENCE [LARGE SCALE GENOMIC DNA]</scope>
    <source>
        <strain evidence="3 4">DSM 43850</strain>
    </source>
</reference>
<dbReference type="Pfam" id="PF01757">
    <property type="entry name" value="Acyl_transf_3"/>
    <property type="match status" value="1"/>
</dbReference>
<organism evidence="3 4">
    <name type="scientific">Kutzneria viridogrisea</name>
    <dbReference type="NCBI Taxonomy" id="47990"/>
    <lineage>
        <taxon>Bacteria</taxon>
        <taxon>Bacillati</taxon>
        <taxon>Actinomycetota</taxon>
        <taxon>Actinomycetes</taxon>
        <taxon>Pseudonocardiales</taxon>
        <taxon>Pseudonocardiaceae</taxon>
        <taxon>Kutzneria</taxon>
    </lineage>
</organism>
<evidence type="ECO:0000313" key="4">
    <source>
        <dbReference type="Proteomes" id="UP000517916"/>
    </source>
</evidence>
<feature type="domain" description="Acyltransferase 3" evidence="2">
    <location>
        <begin position="17"/>
        <end position="341"/>
    </location>
</feature>
<proteinExistence type="predicted"/>
<feature type="transmembrane region" description="Helical" evidence="1">
    <location>
        <begin position="40"/>
        <end position="61"/>
    </location>
</feature>
<sequence length="385" mass="42272">MKQPLSHAEYLALKRFPALDGLRAIAALMVVFFHNNGPEWLQGWIGVQIFFVISGYLITTLMLREEDRSGRVSFKNFYTRRVFRILPVYFVVLGLTLVGLLVSGRFTTTPPGTELPLYLFFFNEFGHGGDYGQSWSLGIEQKFYLLWPVLAFSAIIASRGARFGKRVGLTLVLMALSLAAVPFTVASDPRGWPSHYFSILIGCLVAILMHYPKGYALIRPLTRPWVASTLAGVFVLFHLLAQFVPGFVDRTHLFGDVPGFVVVCPPYVLVVAVVLLPALIANAFPQWLLSRKPMVFLGERSYSIYLVQGIAHVLVAGLCMLLSVDLGSSPLLGFPVALVAVGLAHFCYLWVEKPMIKVGQGVISRRKAAAASAAAAPAEPVKAAD</sequence>
<comment type="caution">
    <text evidence="3">The sequence shown here is derived from an EMBL/GenBank/DDBJ whole genome shotgun (WGS) entry which is preliminary data.</text>
</comment>
<evidence type="ECO:0000313" key="3">
    <source>
        <dbReference type="EMBL" id="MBA8930366.1"/>
    </source>
</evidence>
<gene>
    <name evidence="3" type="ORF">BC739_007599</name>
</gene>
<dbReference type="RefSeq" id="WP_025354924.1">
    <property type="nucleotide sequence ID" value="NZ_BAAABQ010000025.1"/>
</dbReference>
<evidence type="ECO:0000259" key="2">
    <source>
        <dbReference type="Pfam" id="PF01757"/>
    </source>
</evidence>
<protein>
    <submittedName>
        <fullName evidence="3">Peptidoglycan/LPS O-acetylase OafA/YrhL</fullName>
    </submittedName>
</protein>
<keyword evidence="1" id="KW-1133">Transmembrane helix</keyword>
<feature type="transmembrane region" description="Helical" evidence="1">
    <location>
        <begin position="143"/>
        <end position="161"/>
    </location>
</feature>
<feature type="transmembrane region" description="Helical" evidence="1">
    <location>
        <begin position="168"/>
        <end position="186"/>
    </location>
</feature>
<keyword evidence="1" id="KW-0812">Transmembrane</keyword>
<dbReference type="EMBL" id="JACJID010000006">
    <property type="protein sequence ID" value="MBA8930366.1"/>
    <property type="molecule type" value="Genomic_DNA"/>
</dbReference>
<feature type="transmembrane region" description="Helical" evidence="1">
    <location>
        <begin position="192"/>
        <end position="212"/>
    </location>
</feature>
<dbReference type="PANTHER" id="PTHR23028">
    <property type="entry name" value="ACETYLTRANSFERASE"/>
    <property type="match status" value="1"/>
</dbReference>
<dbReference type="InterPro" id="IPR050879">
    <property type="entry name" value="Acyltransferase_3"/>
</dbReference>
<feature type="transmembrane region" description="Helical" evidence="1">
    <location>
        <begin position="302"/>
        <end position="324"/>
    </location>
</feature>
<accession>A0ABR6BUS6</accession>
<feature type="transmembrane region" description="Helical" evidence="1">
    <location>
        <begin position="82"/>
        <end position="102"/>
    </location>
</feature>
<dbReference type="PANTHER" id="PTHR23028:SF53">
    <property type="entry name" value="ACYL_TRANSF_3 DOMAIN-CONTAINING PROTEIN"/>
    <property type="match status" value="1"/>
</dbReference>
<feature type="transmembrane region" description="Helical" evidence="1">
    <location>
        <begin position="330"/>
        <end position="351"/>
    </location>
</feature>
<keyword evidence="1" id="KW-0472">Membrane</keyword>